<dbReference type="OrthoDB" id="5576441at2759"/>
<keyword evidence="1" id="KW-1133">Transmembrane helix</keyword>
<dbReference type="EMBL" id="JRES01001202">
    <property type="protein sequence ID" value="KNC24643.1"/>
    <property type="molecule type" value="Genomic_DNA"/>
</dbReference>
<proteinExistence type="predicted"/>
<keyword evidence="1" id="KW-0472">Membrane</keyword>
<accession>A0A0L0BX61</accession>
<name>A0A0L0BX61_LUCCU</name>
<sequence>MEQIDETKRKPRRTKGTPSYHYRNRFAAAGIAVGSAIFAFFTPIFRIANEKLMHDLITASEEEKDRKLIFNLVGAPRTSRAIKETIEEKKQLLHER</sequence>
<dbReference type="Proteomes" id="UP000037069">
    <property type="component" value="Unassembled WGS sequence"/>
</dbReference>
<keyword evidence="3" id="KW-1185">Reference proteome</keyword>
<evidence type="ECO:0000313" key="3">
    <source>
        <dbReference type="Proteomes" id="UP000037069"/>
    </source>
</evidence>
<evidence type="ECO:0000256" key="1">
    <source>
        <dbReference type="SAM" id="Phobius"/>
    </source>
</evidence>
<keyword evidence="1" id="KW-0812">Transmembrane</keyword>
<feature type="transmembrane region" description="Helical" evidence="1">
    <location>
        <begin position="26"/>
        <end position="45"/>
    </location>
</feature>
<evidence type="ECO:0000313" key="2">
    <source>
        <dbReference type="EMBL" id="KNC24643.1"/>
    </source>
</evidence>
<gene>
    <name evidence="2" type="ORF">FF38_07440</name>
</gene>
<dbReference type="AlphaFoldDB" id="A0A0L0BX61"/>
<dbReference type="OMA" id="IWSLTPM"/>
<comment type="caution">
    <text evidence="2">The sequence shown here is derived from an EMBL/GenBank/DDBJ whole genome shotgun (WGS) entry which is preliminary data.</text>
</comment>
<organism evidence="2 3">
    <name type="scientific">Lucilia cuprina</name>
    <name type="common">Green bottle fly</name>
    <name type="synonym">Australian sheep blowfly</name>
    <dbReference type="NCBI Taxonomy" id="7375"/>
    <lineage>
        <taxon>Eukaryota</taxon>
        <taxon>Metazoa</taxon>
        <taxon>Ecdysozoa</taxon>
        <taxon>Arthropoda</taxon>
        <taxon>Hexapoda</taxon>
        <taxon>Insecta</taxon>
        <taxon>Pterygota</taxon>
        <taxon>Neoptera</taxon>
        <taxon>Endopterygota</taxon>
        <taxon>Diptera</taxon>
        <taxon>Brachycera</taxon>
        <taxon>Muscomorpha</taxon>
        <taxon>Oestroidea</taxon>
        <taxon>Calliphoridae</taxon>
        <taxon>Luciliinae</taxon>
        <taxon>Lucilia</taxon>
    </lineage>
</organism>
<reference evidence="2 3" key="1">
    <citation type="journal article" date="2015" name="Nat. Commun.">
        <title>Lucilia cuprina genome unlocks parasitic fly biology to underpin future interventions.</title>
        <authorList>
            <person name="Anstead C.A."/>
            <person name="Korhonen P.K."/>
            <person name="Young N.D."/>
            <person name="Hall R.S."/>
            <person name="Jex A.R."/>
            <person name="Murali S.C."/>
            <person name="Hughes D.S."/>
            <person name="Lee S.F."/>
            <person name="Perry T."/>
            <person name="Stroehlein A.J."/>
            <person name="Ansell B.R."/>
            <person name="Breugelmans B."/>
            <person name="Hofmann A."/>
            <person name="Qu J."/>
            <person name="Dugan S."/>
            <person name="Lee S.L."/>
            <person name="Chao H."/>
            <person name="Dinh H."/>
            <person name="Han Y."/>
            <person name="Doddapaneni H.V."/>
            <person name="Worley K.C."/>
            <person name="Muzny D.M."/>
            <person name="Ioannidis P."/>
            <person name="Waterhouse R.M."/>
            <person name="Zdobnov E.M."/>
            <person name="James P.J."/>
            <person name="Bagnall N.H."/>
            <person name="Kotze A.C."/>
            <person name="Gibbs R.A."/>
            <person name="Richards S."/>
            <person name="Batterham P."/>
            <person name="Gasser R.B."/>
        </authorList>
    </citation>
    <scope>NUCLEOTIDE SEQUENCE [LARGE SCALE GENOMIC DNA]</scope>
    <source>
        <strain evidence="2 3">LS</strain>
        <tissue evidence="2">Full body</tissue>
    </source>
</reference>
<protein>
    <submittedName>
        <fullName evidence="2">Uncharacterized protein</fullName>
    </submittedName>
</protein>